<evidence type="ECO:0000259" key="1">
    <source>
        <dbReference type="Pfam" id="PF00535"/>
    </source>
</evidence>
<feature type="domain" description="Glycosyltransferase 2-like" evidence="1">
    <location>
        <begin position="5"/>
        <end position="164"/>
    </location>
</feature>
<dbReference type="InterPro" id="IPR029044">
    <property type="entry name" value="Nucleotide-diphossugar_trans"/>
</dbReference>
<dbReference type="Gene3D" id="3.90.550.10">
    <property type="entry name" value="Spore Coat Polysaccharide Biosynthesis Protein SpsA, Chain A"/>
    <property type="match status" value="1"/>
</dbReference>
<dbReference type="AlphaFoldDB" id="A0AA97AKP8"/>
<reference evidence="2" key="1">
    <citation type="submission" date="2020-05" db="EMBL/GenBank/DDBJ databases">
        <authorList>
            <person name="Zhu T."/>
            <person name="Keshari N."/>
            <person name="Lu X."/>
        </authorList>
    </citation>
    <scope>NUCLEOTIDE SEQUENCE</scope>
    <source>
        <strain evidence="2">NK1-12</strain>
    </source>
</reference>
<evidence type="ECO:0000313" key="2">
    <source>
        <dbReference type="EMBL" id="WNZ23807.1"/>
    </source>
</evidence>
<protein>
    <submittedName>
        <fullName evidence="2">Glycosyltransferase family 2 protein</fullName>
    </submittedName>
</protein>
<dbReference type="PANTHER" id="PTHR43685:SF2">
    <property type="entry name" value="GLYCOSYLTRANSFERASE 2-LIKE DOMAIN-CONTAINING PROTEIN"/>
    <property type="match status" value="1"/>
</dbReference>
<dbReference type="EMBL" id="CP053586">
    <property type="protein sequence ID" value="WNZ23807.1"/>
    <property type="molecule type" value="Genomic_DNA"/>
</dbReference>
<proteinExistence type="predicted"/>
<organism evidence="2">
    <name type="scientific">Leptolyngbya sp. NK1-12</name>
    <dbReference type="NCBI Taxonomy" id="2547451"/>
    <lineage>
        <taxon>Bacteria</taxon>
        <taxon>Bacillati</taxon>
        <taxon>Cyanobacteriota</taxon>
        <taxon>Cyanophyceae</taxon>
        <taxon>Leptolyngbyales</taxon>
        <taxon>Leptolyngbyaceae</taxon>
        <taxon>Leptolyngbya group</taxon>
        <taxon>Leptolyngbya</taxon>
    </lineage>
</organism>
<name>A0AA97AKP8_9CYAN</name>
<dbReference type="Pfam" id="PF00535">
    <property type="entry name" value="Glycos_transf_2"/>
    <property type="match status" value="1"/>
</dbReference>
<dbReference type="CDD" id="cd00761">
    <property type="entry name" value="Glyco_tranf_GTA_type"/>
    <property type="match status" value="1"/>
</dbReference>
<dbReference type="InterPro" id="IPR050834">
    <property type="entry name" value="Glycosyltransf_2"/>
</dbReference>
<dbReference type="InterPro" id="IPR001173">
    <property type="entry name" value="Glyco_trans_2-like"/>
</dbReference>
<gene>
    <name evidence="2" type="ORF">HJG54_13705</name>
</gene>
<dbReference type="PANTHER" id="PTHR43685">
    <property type="entry name" value="GLYCOSYLTRANSFERASE"/>
    <property type="match status" value="1"/>
</dbReference>
<accession>A0AA97AKP8</accession>
<dbReference type="RefSeq" id="WP_316435555.1">
    <property type="nucleotide sequence ID" value="NZ_CP053586.1"/>
</dbReference>
<sequence>MPKVSVIIPAYNAMAYLPETMTSALSQTFADFEMIVINDGSSDGIEQWVAQLSDARVKLISQANQGLAGARNTGIAHAQGEYLAFLDADDLWDATKLEKQVRVLEECPEVGLVYTWVALIDQNGHPTGRTFEKHVEGYVWRELVGFNIVGCGSVPLIRRSCLERVGWFDIQLSRFNINEDWDMWLRIAAFYPFRVIKEPLVLYRQHFNNASKNWPMVQKSYEIVIEKAFANATPDLLPLKQQSYASANLCLAWKAIQSREQNYRQAIAFRDAAVQSWPKVRFSKEYVRLTVAMILLRWLGSTGYQQFLALFHQLRRSVSVISHKIVIKIAE</sequence>
<dbReference type="SUPFAM" id="SSF53448">
    <property type="entry name" value="Nucleotide-diphospho-sugar transferases"/>
    <property type="match status" value="1"/>
</dbReference>